<dbReference type="Proteomes" id="UP000515121">
    <property type="component" value="Unplaced"/>
</dbReference>
<dbReference type="InterPro" id="IPR046431">
    <property type="entry name" value="FAF_dom"/>
</dbReference>
<dbReference type="PANTHER" id="PTHR33155:SF4">
    <property type="entry name" value="PROTEIN FANTASTIC FOUR 3"/>
    <property type="match status" value="1"/>
</dbReference>
<dbReference type="RefSeq" id="XP_022762028.1">
    <property type="nucleotide sequence ID" value="XM_022906293.1"/>
</dbReference>
<keyword evidence="4" id="KW-1185">Reference proteome</keyword>
<evidence type="ECO:0000313" key="4">
    <source>
        <dbReference type="Proteomes" id="UP000515121"/>
    </source>
</evidence>
<dbReference type="AlphaFoldDB" id="A0A6P6AB51"/>
<evidence type="ECO:0000256" key="2">
    <source>
        <dbReference type="SAM" id="MobiDB-lite"/>
    </source>
</evidence>
<dbReference type="OrthoDB" id="1916983at2759"/>
<evidence type="ECO:0000313" key="5">
    <source>
        <dbReference type="RefSeq" id="XP_022762028.1"/>
    </source>
</evidence>
<feature type="compositionally biased region" description="Acidic residues" evidence="2">
    <location>
        <begin position="241"/>
        <end position="275"/>
    </location>
</feature>
<accession>A0A6P6AB51</accession>
<feature type="domain" description="FAF" evidence="3">
    <location>
        <begin position="179"/>
        <end position="231"/>
    </location>
</feature>
<protein>
    <submittedName>
        <fullName evidence="5">Protein FANTASTIC FOUR 3</fullName>
    </submittedName>
</protein>
<comment type="similarity">
    <text evidence="1">Belongs to the fantastic four family.</text>
</comment>
<dbReference type="GeneID" id="111307939"/>
<feature type="region of interest" description="Disordered" evidence="2">
    <location>
        <begin position="241"/>
        <end position="314"/>
    </location>
</feature>
<dbReference type="PANTHER" id="PTHR33155">
    <property type="entry name" value="FANTASTIC FOUR-LIKE PROTEIN (DUF3049)"/>
    <property type="match status" value="1"/>
</dbReference>
<evidence type="ECO:0000259" key="3">
    <source>
        <dbReference type="Pfam" id="PF11250"/>
    </source>
</evidence>
<proteinExistence type="inferred from homology"/>
<evidence type="ECO:0000256" key="1">
    <source>
        <dbReference type="ARBA" id="ARBA00008690"/>
    </source>
</evidence>
<dbReference type="Pfam" id="PF11250">
    <property type="entry name" value="FAF"/>
    <property type="match status" value="1"/>
</dbReference>
<name>A0A6P6AB51_DURZI</name>
<reference evidence="5" key="1">
    <citation type="submission" date="2025-08" db="UniProtKB">
        <authorList>
            <consortium name="RefSeq"/>
        </authorList>
    </citation>
    <scope>IDENTIFICATION</scope>
    <source>
        <tissue evidence="5">Fruit stalk</tissue>
    </source>
</reference>
<dbReference type="InterPro" id="IPR021410">
    <property type="entry name" value="FAF"/>
</dbReference>
<dbReference type="KEGG" id="dzi:111307939"/>
<organism evidence="4 5">
    <name type="scientific">Durio zibethinus</name>
    <name type="common">Durian</name>
    <dbReference type="NCBI Taxonomy" id="66656"/>
    <lineage>
        <taxon>Eukaryota</taxon>
        <taxon>Viridiplantae</taxon>
        <taxon>Streptophyta</taxon>
        <taxon>Embryophyta</taxon>
        <taxon>Tracheophyta</taxon>
        <taxon>Spermatophyta</taxon>
        <taxon>Magnoliopsida</taxon>
        <taxon>eudicotyledons</taxon>
        <taxon>Gunneridae</taxon>
        <taxon>Pentapetalae</taxon>
        <taxon>rosids</taxon>
        <taxon>malvids</taxon>
        <taxon>Malvales</taxon>
        <taxon>Malvaceae</taxon>
        <taxon>Helicteroideae</taxon>
        <taxon>Durio</taxon>
    </lineage>
</organism>
<gene>
    <name evidence="5" type="primary">LOC111307939</name>
</gene>
<sequence>MATIVCRQGPQSCLESQLVEPRALRLTLSSARPHFCQPFELAIKSCFFDSNTKEIEEKCCYEEISNKTVSLHDKHTSSDPDMGGWSFLQLLSNGPQSSKEMVEKENTYVHPLVKRSWSTLSEKSLELCTENLGNETGSDILEDSIFKLSASDCEGGNSPTRKQHKLRQLLGAKKAISLNFPPPLTTISGSECLQVRPHREDGRLVIKAVKAPSTRTLFQAERSNGRLRLCLLKYSTPSFDYEEETADEESEGNNEDNKEEEFENDSNYEAEEEEQGAYLEEGIDGKRADDIGAAMGMKRFQRPGRGRCKEGENENKGLLNWEPFWVATS</sequence>